<evidence type="ECO:0000256" key="1">
    <source>
        <dbReference type="SAM" id="MobiDB-lite"/>
    </source>
</evidence>
<dbReference type="RefSeq" id="WP_176936841.1">
    <property type="nucleotide sequence ID" value="NZ_FMZW01000007.1"/>
</dbReference>
<organism evidence="4 5">
    <name type="scientific">Bradyrhizobium brasilense</name>
    <dbReference type="NCBI Taxonomy" id="1419277"/>
    <lineage>
        <taxon>Bacteria</taxon>
        <taxon>Pseudomonadati</taxon>
        <taxon>Pseudomonadota</taxon>
        <taxon>Alphaproteobacteria</taxon>
        <taxon>Hyphomicrobiales</taxon>
        <taxon>Nitrobacteraceae</taxon>
        <taxon>Bradyrhizobium</taxon>
    </lineage>
</organism>
<gene>
    <name evidence="4" type="ORF">SAMN05216337_1007168</name>
</gene>
<evidence type="ECO:0000313" key="4">
    <source>
        <dbReference type="EMBL" id="SDD09359.1"/>
    </source>
</evidence>
<dbReference type="InterPro" id="IPR041168">
    <property type="entry name" value="LodA_N"/>
</dbReference>
<feature type="region of interest" description="Disordered" evidence="1">
    <location>
        <begin position="1381"/>
        <end position="1400"/>
    </location>
</feature>
<dbReference type="Pfam" id="PF14518">
    <property type="entry name" value="Haem_oxygenas_2"/>
    <property type="match status" value="1"/>
</dbReference>
<protein>
    <submittedName>
        <fullName evidence="4">Iron-containing redox enzyme</fullName>
    </submittedName>
</protein>
<dbReference type="InterPro" id="IPR041173">
    <property type="entry name" value="LodA_C"/>
</dbReference>
<dbReference type="Pfam" id="PF17990">
    <property type="entry name" value="LodA_N"/>
    <property type="match status" value="1"/>
</dbReference>
<name>A0A1G6RXP5_9BRAD</name>
<proteinExistence type="predicted"/>
<evidence type="ECO:0000259" key="2">
    <source>
        <dbReference type="Pfam" id="PF17990"/>
    </source>
</evidence>
<dbReference type="SMART" id="SM01236">
    <property type="entry name" value="Haem_oxygenase_2"/>
    <property type="match status" value="1"/>
</dbReference>
<dbReference type="Pfam" id="PF18417">
    <property type="entry name" value="LodA_C"/>
    <property type="match status" value="1"/>
</dbReference>
<feature type="domain" description="L-Lysine epsilon oxidase N-terminal" evidence="2">
    <location>
        <begin position="15"/>
        <end position="289"/>
    </location>
</feature>
<feature type="domain" description="L-lysine epsilon oxidase C-terminal" evidence="3">
    <location>
        <begin position="438"/>
        <end position="559"/>
    </location>
</feature>
<dbReference type="Proteomes" id="UP000199245">
    <property type="component" value="Unassembled WGS sequence"/>
</dbReference>
<evidence type="ECO:0000313" key="5">
    <source>
        <dbReference type="Proteomes" id="UP000199245"/>
    </source>
</evidence>
<evidence type="ECO:0000259" key="3">
    <source>
        <dbReference type="Pfam" id="PF18417"/>
    </source>
</evidence>
<dbReference type="Gene3D" id="1.20.910.10">
    <property type="entry name" value="Heme oxygenase-like"/>
    <property type="match status" value="1"/>
</dbReference>
<reference evidence="4 5" key="1">
    <citation type="submission" date="2016-10" db="EMBL/GenBank/DDBJ databases">
        <authorList>
            <person name="de Groot N.N."/>
        </authorList>
    </citation>
    <scope>NUCLEOTIDE SEQUENCE [LARGE SCALE GENOMIC DNA]</scope>
    <source>
        <strain evidence="4 5">R5</strain>
    </source>
</reference>
<dbReference type="EMBL" id="FMZW01000007">
    <property type="protein sequence ID" value="SDD09359.1"/>
    <property type="molecule type" value="Genomic_DNA"/>
</dbReference>
<dbReference type="InterPro" id="IPR016084">
    <property type="entry name" value="Haem_Oase-like_multi-hlx"/>
</dbReference>
<sequence length="1413" mass="158130">MPKVDLANVAYCKIFPPIGIGRVGDSEETDGYFIAPEYPGGSIETPHGPVEHDAFRYRDRAGRIKRQAARFRIYAFDKKDRPIGEITDEHAEITWTATLANKKAAWFGFFGAAGARAAFRGEQTPKSAEGKELKIRNPEVGALRRVTGGPHGHRYQPDETRASALEIKCLSRTVRGRNRHHSNATDADPSLRLDFVGKFKHGKDVYLGELATDDYGRLIVLGGRGVSEPVDANGQPLATPEDKWIVHYANNNDWHDDVSDGPVTARVRLRKDKGEGRTLEVRGGAWVIVAPPDFAPDVTNLVTLYDVMEEVALEVPSLANATTAPTRNPDNPDLEHDIWPIIQRSAGYRWVNQAGLRGHGQGKPGDALDGLPETFEDFKNALTKGGEAHRDHFVRMVRPPTYASPTGRRPGAHALEEAAAFANSIYMPPLAGDEGDCATGEIDHWLTLTYAQYARLLKWQESEDLRLGGPTPLPDNFLADGSVNPSVLTRSVLERCAGGAFYPGIEATATTRDPKLYSEAFRIDHDTQDAGDITKYMALPWQADFYECRQWWWPAQRPDDVVLEDTFKEVFAEFQAEQTGDLKGTFERALMNRASWDRGVDAGPRPSDDFILNVLLPFSEEQQRTESAKSYIARIAEKWTTLLLAAANSEGSPWRSQFVIQEFLDKYSGRYYHLRAFEASSLLTVALVAVDFPEFAKRFQIKSIEDIQRVWREAARNNDASISTALGDISSQYDESVRKHLTDQIVAMLRAHPSIAETQDQPGSAKVLHDVLTGTETVDKLDQVHPEEVYFGEPLYYRYAVVELRDAMRDLAYVLNTGRNGDNGMVNEWRNRGFVVSRTSSMSDGQALTVQIETERSKYKDASPRDLFYFLLNIQDFPDFPAETIRIVEEGLNYAQAAIDSASIQDEDHPESFIPYDDTGFRAKLDEIYEIQRGRGRNYDIFYQLRSRNRDSILRGLLDLAPFNQCDGAWLRNISAAGPGDAVRSLLFEVWSDEIGNGDPSLHHGTLYTTLMESLGIKLPALTSRAYADREDIPTEAYVNPVFQLAISLNSDRFYPELIGMTLYLEWEVLSLIPGILLRDYLGIDSQFWRMHVGIDNATNGHGAKARDAVMLYLDRIRQEGGEAAVQAYWARIWRGFVAFSVVGPPISTDTAIARRRPPNVSARVGAIMARKKRYGSQNHLNGRIGPHRINDLFEDTDLFQAVLADSRWIVPGDPDKSAFIDYLTTFQGPMYKIFDPADLAIWRAWIEWLGHEGDTDSIKRYYDKGEAMEKLLHELRTVAEAVEAHARYRLSDPSGALAGKQRRVAEFFSSGDILGLMRALKDPDNGWVVPGSPSQSPLLADVARGGRPMGDALDKRYPTIGNRIGRQIVIEWVRAGCPIPGEPRPPREQTSKPLKPLGPKLFMNTHGFGAVH</sequence>
<accession>A0A1G6RXP5</accession>